<dbReference type="Proteomes" id="UP000596387">
    <property type="component" value="Chromosome"/>
</dbReference>
<name>A0ABX7F7D4_9RHOB</name>
<evidence type="ECO:0000313" key="2">
    <source>
        <dbReference type="Proteomes" id="UP000596387"/>
    </source>
</evidence>
<gene>
    <name evidence="1" type="ORF">GQA70_09030</name>
</gene>
<sequence>MNENLHDLREGPVRTIDGIVKGNQAMLGAPVDVVDGTVGDFAGDMVGVLVLPTAVMNATASAATHYADDVLQGGDAGEIRGLPLAAAIRQAHAYYGGKTKPLPDDVKTLLASTGVIPPSVLDRARYVVDNDGSTVASIINDLTLKFGSKTDVNHAVTIDDIIVFAKEPRRLEDIGFWAHEIHHVAQYKQLGIEGFAADFTVRWEAMEADAGNVAVQVVEKISAFLIAAGISIKSAS</sequence>
<proteinExistence type="predicted"/>
<organism evidence="1 2">
    <name type="scientific">Ponticoccus alexandrii</name>
    <dbReference type="NCBI Taxonomy" id="1943633"/>
    <lineage>
        <taxon>Bacteria</taxon>
        <taxon>Pseudomonadati</taxon>
        <taxon>Pseudomonadota</taxon>
        <taxon>Alphaproteobacteria</taxon>
        <taxon>Rhodobacterales</taxon>
        <taxon>Roseobacteraceae</taxon>
        <taxon>Ponticoccus</taxon>
    </lineage>
</organism>
<accession>A0ABX7F7D4</accession>
<dbReference type="EMBL" id="CP047166">
    <property type="protein sequence ID" value="QRF66440.1"/>
    <property type="molecule type" value="Genomic_DNA"/>
</dbReference>
<keyword evidence="2" id="KW-1185">Reference proteome</keyword>
<protein>
    <submittedName>
        <fullName evidence="1">DUF4157 domain-containing protein</fullName>
    </submittedName>
</protein>
<evidence type="ECO:0000313" key="1">
    <source>
        <dbReference type="EMBL" id="QRF66440.1"/>
    </source>
</evidence>
<dbReference type="RefSeq" id="WP_023850788.1">
    <property type="nucleotide sequence ID" value="NZ_CP047166.1"/>
</dbReference>
<reference evidence="1 2" key="1">
    <citation type="submission" date="2019-12" db="EMBL/GenBank/DDBJ databases">
        <title>Complete Genome Sequence of a Quorum-Sensing Bacterium,Rhodobacteraceae bacterium C31, Isolated from a marine microalgae symbiotic bacteria.</title>
        <authorList>
            <person name="Zhang Y."/>
        </authorList>
    </citation>
    <scope>NUCLEOTIDE SEQUENCE [LARGE SCALE GENOMIC DNA]</scope>
    <source>
        <strain evidence="1 2">C31</strain>
    </source>
</reference>